<organism evidence="2">
    <name type="scientific">uncultured Gemmatimonadaceae bacterium</name>
    <dbReference type="NCBI Taxonomy" id="246130"/>
    <lineage>
        <taxon>Bacteria</taxon>
        <taxon>Pseudomonadati</taxon>
        <taxon>Gemmatimonadota</taxon>
        <taxon>Gemmatimonadia</taxon>
        <taxon>Gemmatimonadales</taxon>
        <taxon>Gemmatimonadaceae</taxon>
        <taxon>environmental samples</taxon>
    </lineage>
</organism>
<feature type="region of interest" description="Disordered" evidence="1">
    <location>
        <begin position="1"/>
        <end position="30"/>
    </location>
</feature>
<proteinExistence type="predicted"/>
<feature type="compositionally biased region" description="Pro residues" evidence="1">
    <location>
        <begin position="1"/>
        <end position="14"/>
    </location>
</feature>
<evidence type="ECO:0000256" key="1">
    <source>
        <dbReference type="SAM" id="MobiDB-lite"/>
    </source>
</evidence>
<reference evidence="2" key="1">
    <citation type="submission" date="2020-02" db="EMBL/GenBank/DDBJ databases">
        <authorList>
            <person name="Meier V. D."/>
        </authorList>
    </citation>
    <scope>NUCLEOTIDE SEQUENCE</scope>
    <source>
        <strain evidence="2">AVDCRST_MAG40</strain>
    </source>
</reference>
<feature type="non-terminal residue" evidence="2">
    <location>
        <position position="1"/>
    </location>
</feature>
<accession>A0A6J4M922</accession>
<dbReference type="EMBL" id="CADCTX010000827">
    <property type="protein sequence ID" value="CAA9353228.1"/>
    <property type="molecule type" value="Genomic_DNA"/>
</dbReference>
<feature type="compositionally biased region" description="Low complexity" evidence="1">
    <location>
        <begin position="15"/>
        <end position="30"/>
    </location>
</feature>
<dbReference type="AlphaFoldDB" id="A0A6J4M922"/>
<name>A0A6J4M922_9BACT</name>
<feature type="non-terminal residue" evidence="2">
    <location>
        <position position="30"/>
    </location>
</feature>
<evidence type="ECO:0000313" key="2">
    <source>
        <dbReference type="EMBL" id="CAA9353228.1"/>
    </source>
</evidence>
<gene>
    <name evidence="2" type="ORF">AVDCRST_MAG40-3014</name>
</gene>
<sequence>CPSSPPTASPPPATSPSRPTATTCSTGRSS</sequence>
<protein>
    <submittedName>
        <fullName evidence="2">Uncharacterized protein</fullName>
    </submittedName>
</protein>